<dbReference type="EMBL" id="DWWB01000053">
    <property type="protein sequence ID" value="HJC66936.1"/>
    <property type="molecule type" value="Genomic_DNA"/>
</dbReference>
<comment type="subcellular location">
    <subcellularLocation>
        <location evidence="1">Cytoplasm</location>
    </subcellularLocation>
</comment>
<feature type="binding site" evidence="4">
    <location>
        <position position="197"/>
    </location>
    <ligand>
        <name>Zn(2+)</name>
        <dbReference type="ChEBI" id="CHEBI:29105"/>
        <label>2</label>
        <note>catalytic</note>
    </ligand>
</feature>
<dbReference type="InterPro" id="IPR050378">
    <property type="entry name" value="Metallo-dep_Hydrolases_sf"/>
</dbReference>
<keyword evidence="1" id="KW-0482">Metalloprotease</keyword>
<dbReference type="Proteomes" id="UP000823863">
    <property type="component" value="Unassembled WGS sequence"/>
</dbReference>
<sequence length="396" mass="42537">MVTIIRNADVYAPEHLGRTDVLLLGGTIAAVGENLKADFGGAVKVTELDGSELILTPGLIDGHEHIMGGGGEGGFHTRTPEASLTDLTLNGITTVVGCIGTDGVARHMESLLAKAKGLEEEGITTYVYTGSYQVPVHTLTGSMMKDIMMLDKVIGAGEIAISDHRSSQPSFEEFARIAADARVGGMLSGKAGVVNVHLGDSPRMMDLILRVVRETEIPYSQFLPTHVNRNEALFCQAIQFALEGGTIDMTGNEDIDYWETICDEVRVSTGIRRLLDAGVSDDNFTISSDGQGSLPIFNAKGEYQGIGIGKASSLLKEVRECVQRENIPLEIAIKPVTSNPARILKLSSKGRIQPGMDGDLCLLRKDDLTIHTVIAKGQIMVRDGKPLVYGTFEKRG</sequence>
<keyword evidence="1 6" id="KW-0378">Hydrolase</keyword>
<dbReference type="EC" id="3.4.19.-" evidence="1"/>
<feature type="binding site" evidence="3">
    <location>
        <position position="165"/>
    </location>
    <ligand>
        <name>substrate</name>
    </ligand>
</feature>
<evidence type="ECO:0000313" key="7">
    <source>
        <dbReference type="Proteomes" id="UP000823863"/>
    </source>
</evidence>
<protein>
    <recommendedName>
        <fullName evidence="1">Isoaspartyl dipeptidase</fullName>
        <ecNumber evidence="1">3.4.19.-</ecNumber>
    </recommendedName>
</protein>
<feature type="binding site" evidence="4">
    <location>
        <position position="63"/>
    </location>
    <ligand>
        <name>Zn(2+)</name>
        <dbReference type="ChEBI" id="CHEBI:29105"/>
        <label>1</label>
        <note>catalytic</note>
    </ligand>
</feature>
<evidence type="ECO:0000256" key="4">
    <source>
        <dbReference type="PIRSR" id="PIRSR001238-3"/>
    </source>
</evidence>
<feature type="binding site" evidence="3">
    <location>
        <position position="229"/>
    </location>
    <ligand>
        <name>substrate</name>
    </ligand>
</feature>
<dbReference type="GO" id="GO:0005737">
    <property type="term" value="C:cytoplasm"/>
    <property type="evidence" value="ECO:0007669"/>
    <property type="project" value="UniProtKB-SubCell"/>
</dbReference>
<dbReference type="InterPro" id="IPR032466">
    <property type="entry name" value="Metal_Hydrolase"/>
</dbReference>
<keyword evidence="1" id="KW-0645">Protease</keyword>
<dbReference type="PANTHER" id="PTHR11647:SF1">
    <property type="entry name" value="COLLAPSIN RESPONSE MEDIATOR PROTEIN"/>
    <property type="match status" value="1"/>
</dbReference>
<dbReference type="GO" id="GO:0008798">
    <property type="term" value="F:beta-aspartyl-peptidase activity"/>
    <property type="evidence" value="ECO:0007669"/>
    <property type="project" value="InterPro"/>
</dbReference>
<dbReference type="Gene3D" id="2.30.40.10">
    <property type="entry name" value="Urease, subunit C, domain 1"/>
    <property type="match status" value="1"/>
</dbReference>
<dbReference type="InterPro" id="IPR010229">
    <property type="entry name" value="Pept_M38_dipep"/>
</dbReference>
<dbReference type="PANTHER" id="PTHR11647">
    <property type="entry name" value="HYDRANTOINASE/DIHYDROPYRIMIDINASE FAMILY MEMBER"/>
    <property type="match status" value="1"/>
</dbReference>
<reference evidence="6" key="1">
    <citation type="journal article" date="2021" name="PeerJ">
        <title>Extensive microbial diversity within the chicken gut microbiome revealed by metagenomics and culture.</title>
        <authorList>
            <person name="Gilroy R."/>
            <person name="Ravi A."/>
            <person name="Getino M."/>
            <person name="Pursley I."/>
            <person name="Horton D.L."/>
            <person name="Alikhan N.F."/>
            <person name="Baker D."/>
            <person name="Gharbi K."/>
            <person name="Hall N."/>
            <person name="Watson M."/>
            <person name="Adriaenssens E.M."/>
            <person name="Foster-Nyarko E."/>
            <person name="Jarju S."/>
            <person name="Secka A."/>
            <person name="Antonio M."/>
            <person name="Oren A."/>
            <person name="Chaudhuri R.R."/>
            <person name="La Ragione R."/>
            <person name="Hildebrand F."/>
            <person name="Pallen M.J."/>
        </authorList>
    </citation>
    <scope>NUCLEOTIDE SEQUENCE</scope>
    <source>
        <strain evidence="6">CHK198-12963</strain>
    </source>
</reference>
<keyword evidence="1 4" id="KW-0862">Zinc</keyword>
<proteinExistence type="inferred from homology"/>
<dbReference type="GO" id="GO:0016810">
    <property type="term" value="F:hydrolase activity, acting on carbon-nitrogen (but not peptide) bonds"/>
    <property type="evidence" value="ECO:0007669"/>
    <property type="project" value="InterPro"/>
</dbReference>
<dbReference type="GO" id="GO:0006508">
    <property type="term" value="P:proteolysis"/>
    <property type="evidence" value="ECO:0007669"/>
    <property type="project" value="UniProtKB-KW"/>
</dbReference>
<feature type="domain" description="Amidohydrolase-related" evidence="5">
    <location>
        <begin position="54"/>
        <end position="379"/>
    </location>
</feature>
<feature type="binding site" evidence="3">
    <location>
        <position position="132"/>
    </location>
    <ligand>
        <name>substrate</name>
    </ligand>
</feature>
<comment type="cofactor">
    <cofactor evidence="1 4">
        <name>Zn(2+)</name>
        <dbReference type="ChEBI" id="CHEBI:29105"/>
    </cofactor>
    <text evidence="1 4">Binds 2 Zn(2+) ions per subunit.</text>
</comment>
<evidence type="ECO:0000259" key="5">
    <source>
        <dbReference type="Pfam" id="PF01979"/>
    </source>
</evidence>
<feature type="binding site" evidence="3">
    <location>
        <position position="293"/>
    </location>
    <ligand>
        <name>substrate</name>
    </ligand>
</feature>
<dbReference type="SUPFAM" id="SSF51556">
    <property type="entry name" value="Metallo-dependent hydrolases"/>
    <property type="match status" value="1"/>
</dbReference>
<name>A0A9D2PWC1_9FIRM</name>
<feature type="binding site" evidence="4">
    <location>
        <position position="289"/>
    </location>
    <ligand>
        <name>Zn(2+)</name>
        <dbReference type="ChEBI" id="CHEBI:29105"/>
        <label>1</label>
        <note>catalytic</note>
    </ligand>
</feature>
<dbReference type="InterPro" id="IPR006680">
    <property type="entry name" value="Amidohydro-rel"/>
</dbReference>
<evidence type="ECO:0000313" key="6">
    <source>
        <dbReference type="EMBL" id="HJC66936.1"/>
    </source>
</evidence>
<feature type="active site" description="Proton acceptor" evidence="2">
    <location>
        <position position="289"/>
    </location>
</feature>
<dbReference type="Gene3D" id="3.20.20.140">
    <property type="entry name" value="Metal-dependent hydrolases"/>
    <property type="match status" value="1"/>
</dbReference>
<organism evidence="6 7">
    <name type="scientific">Candidatus Enterocloster excrementigallinarum</name>
    <dbReference type="NCBI Taxonomy" id="2838558"/>
    <lineage>
        <taxon>Bacteria</taxon>
        <taxon>Bacillati</taxon>
        <taxon>Bacillota</taxon>
        <taxon>Clostridia</taxon>
        <taxon>Lachnospirales</taxon>
        <taxon>Lachnospiraceae</taxon>
        <taxon>Enterocloster</taxon>
    </lineage>
</organism>
<evidence type="ECO:0000256" key="1">
    <source>
        <dbReference type="PIRNR" id="PIRNR001238"/>
    </source>
</evidence>
<dbReference type="SUPFAM" id="SSF51338">
    <property type="entry name" value="Composite domain of metallo-dependent hydrolases"/>
    <property type="match status" value="1"/>
</dbReference>
<dbReference type="PIRSF" id="PIRSF001238">
    <property type="entry name" value="IadA"/>
    <property type="match status" value="1"/>
</dbReference>
<comment type="PTM">
    <text evidence="1">Carboxylation allows a single lysine to coordinate two zinc ions.</text>
</comment>
<evidence type="ECO:0000256" key="2">
    <source>
        <dbReference type="PIRSR" id="PIRSR001238-1"/>
    </source>
</evidence>
<accession>A0A9D2PWC1</accession>
<dbReference type="GO" id="GO:0008237">
    <property type="term" value="F:metallopeptidase activity"/>
    <property type="evidence" value="ECO:0007669"/>
    <property type="project" value="UniProtKB-KW"/>
</dbReference>
<dbReference type="GO" id="GO:0046872">
    <property type="term" value="F:metal ion binding"/>
    <property type="evidence" value="ECO:0007669"/>
    <property type="project" value="UniProtKB-KW"/>
</dbReference>
<feature type="binding site" evidence="3">
    <location>
        <position position="101"/>
    </location>
    <ligand>
        <name>substrate</name>
    </ligand>
</feature>
<feature type="binding site" evidence="4">
    <location>
        <position position="65"/>
    </location>
    <ligand>
        <name>Zn(2+)</name>
        <dbReference type="ChEBI" id="CHEBI:29105"/>
        <label>1</label>
        <note>catalytic</note>
    </ligand>
</feature>
<reference evidence="6" key="2">
    <citation type="submission" date="2021-04" db="EMBL/GenBank/DDBJ databases">
        <authorList>
            <person name="Gilroy R."/>
        </authorList>
    </citation>
    <scope>NUCLEOTIDE SEQUENCE</scope>
    <source>
        <strain evidence="6">CHK198-12963</strain>
    </source>
</reference>
<comment type="caution">
    <text evidence="6">The sequence shown here is derived from an EMBL/GenBank/DDBJ whole genome shotgun (WGS) entry which is preliminary data.</text>
</comment>
<gene>
    <name evidence="6" type="primary">iadA</name>
    <name evidence="6" type="ORF">H9931_09515</name>
</gene>
<keyword evidence="1 4" id="KW-0479">Metal-binding</keyword>
<dbReference type="Pfam" id="PF01979">
    <property type="entry name" value="Amidohydro_1"/>
    <property type="match status" value="1"/>
</dbReference>
<feature type="binding site" evidence="4">
    <location>
        <position position="226"/>
    </location>
    <ligand>
        <name>Zn(2+)</name>
        <dbReference type="ChEBI" id="CHEBI:29105"/>
        <label>2</label>
        <note>catalytic</note>
    </ligand>
</feature>
<comment type="function">
    <text evidence="1">Catalyzes the hydrolytic cleavage of a subset of L-isoaspartyl (L-beta-aspartyl) dipeptides. Used to degrade proteins damaged by L-isoaspartyl residues formation.</text>
</comment>
<comment type="similarity">
    <text evidence="1">Belongs to the peptidase M38 family.</text>
</comment>
<dbReference type="AlphaFoldDB" id="A0A9D2PWC1"/>
<dbReference type="InterPro" id="IPR011059">
    <property type="entry name" value="Metal-dep_hydrolase_composite"/>
</dbReference>
<dbReference type="NCBIfam" id="TIGR01975">
    <property type="entry name" value="isoAsp_dipep"/>
    <property type="match status" value="1"/>
</dbReference>
<feature type="binding site" evidence="3">
    <location>
        <begin position="70"/>
        <end position="72"/>
    </location>
    <ligand>
        <name>substrate</name>
    </ligand>
</feature>
<evidence type="ECO:0000256" key="3">
    <source>
        <dbReference type="PIRSR" id="PIRSR001238-2"/>
    </source>
</evidence>